<dbReference type="OrthoDB" id="9802624at2"/>
<dbReference type="GO" id="GO:0005737">
    <property type="term" value="C:cytoplasm"/>
    <property type="evidence" value="ECO:0007669"/>
    <property type="project" value="TreeGrafter"/>
</dbReference>
<dbReference type="AlphaFoldDB" id="A0A2W7MSZ4"/>
<accession>A0A2W7MSZ4</accession>
<proteinExistence type="predicted"/>
<evidence type="ECO:0000313" key="6">
    <source>
        <dbReference type="Proteomes" id="UP000248916"/>
    </source>
</evidence>
<feature type="domain" description="HpcH/HpaI aldolase/citrate lyase" evidence="4">
    <location>
        <begin position="18"/>
        <end position="240"/>
    </location>
</feature>
<gene>
    <name evidence="5" type="ORF">LX81_04022</name>
</gene>
<dbReference type="InterPro" id="IPR050251">
    <property type="entry name" value="HpcH-HpaI_aldolase"/>
</dbReference>
<sequence length="254" mass="27416">MTENSLKAGLAARRRLQGFWLSLCSPAVSEIAAQSGADWVLLDMEHAPNDLSMMADQLRAARSGGAEPVVRPPFSEQVMTKRLLDIGARSLMFPMIQNSDMAAEAVSWTRYPPHGVRGHSGTMRANDYGRRKGYLQTYARDLCVIVQVETQEAIDNIPEIAATEGVDGIFIGPGDLASSMGRVGEVAASEVQAEIRRATEAAHAAGKAVGILGYGEDAARRYQEAGIEFVAIGGDAWLLVRAMDDLLQKVRQDA</sequence>
<dbReference type="EMBL" id="QKZL01000035">
    <property type="protein sequence ID" value="PZX11205.1"/>
    <property type="molecule type" value="Genomic_DNA"/>
</dbReference>
<dbReference type="RefSeq" id="WP_111539007.1">
    <property type="nucleotide sequence ID" value="NZ_QKZL01000035.1"/>
</dbReference>
<evidence type="ECO:0000256" key="3">
    <source>
        <dbReference type="ARBA" id="ARBA00045074"/>
    </source>
</evidence>
<dbReference type="SUPFAM" id="SSF51621">
    <property type="entry name" value="Phosphoenolpyruvate/pyruvate domain"/>
    <property type="match status" value="1"/>
</dbReference>
<keyword evidence="1" id="KW-0479">Metal-binding</keyword>
<dbReference type="InterPro" id="IPR040442">
    <property type="entry name" value="Pyrv_kinase-like_dom_sf"/>
</dbReference>
<evidence type="ECO:0000256" key="2">
    <source>
        <dbReference type="ARBA" id="ARBA00023239"/>
    </source>
</evidence>
<dbReference type="GO" id="GO:0016832">
    <property type="term" value="F:aldehyde-lyase activity"/>
    <property type="evidence" value="ECO:0007669"/>
    <property type="project" value="TreeGrafter"/>
</dbReference>
<evidence type="ECO:0000256" key="1">
    <source>
        <dbReference type="ARBA" id="ARBA00022723"/>
    </source>
</evidence>
<evidence type="ECO:0000259" key="4">
    <source>
        <dbReference type="Pfam" id="PF03328"/>
    </source>
</evidence>
<dbReference type="Proteomes" id="UP000248916">
    <property type="component" value="Unassembled WGS sequence"/>
</dbReference>
<dbReference type="InterPro" id="IPR015813">
    <property type="entry name" value="Pyrv/PenolPyrv_kinase-like_dom"/>
</dbReference>
<dbReference type="Pfam" id="PF03328">
    <property type="entry name" value="HpcH_HpaI"/>
    <property type="match status" value="1"/>
</dbReference>
<organism evidence="5 6">
    <name type="scientific">Palleronia aestuarii</name>
    <dbReference type="NCBI Taxonomy" id="568105"/>
    <lineage>
        <taxon>Bacteria</taxon>
        <taxon>Pseudomonadati</taxon>
        <taxon>Pseudomonadota</taxon>
        <taxon>Alphaproteobacteria</taxon>
        <taxon>Rhodobacterales</taxon>
        <taxon>Roseobacteraceae</taxon>
        <taxon>Palleronia</taxon>
    </lineage>
</organism>
<name>A0A2W7MSZ4_9RHOB</name>
<protein>
    <submittedName>
        <fullName evidence="5">4-hydroxy-2-oxoheptanedioate aldolase</fullName>
    </submittedName>
</protein>
<reference evidence="5 6" key="1">
    <citation type="submission" date="2018-06" db="EMBL/GenBank/DDBJ databases">
        <title>Genomic Encyclopedia of Archaeal and Bacterial Type Strains, Phase II (KMG-II): from individual species to whole genera.</title>
        <authorList>
            <person name="Goeker M."/>
        </authorList>
    </citation>
    <scope>NUCLEOTIDE SEQUENCE [LARGE SCALE GENOMIC DNA]</scope>
    <source>
        <strain evidence="5 6">DSM 22009</strain>
    </source>
</reference>
<dbReference type="Gene3D" id="3.20.20.60">
    <property type="entry name" value="Phosphoenolpyruvate-binding domains"/>
    <property type="match status" value="1"/>
</dbReference>
<comment type="caution">
    <text evidence="5">The sequence shown here is derived from an EMBL/GenBank/DDBJ whole genome shotgun (WGS) entry which is preliminary data.</text>
</comment>
<dbReference type="InterPro" id="IPR005000">
    <property type="entry name" value="Aldolase/citrate-lyase_domain"/>
</dbReference>
<keyword evidence="2" id="KW-0456">Lyase</keyword>
<comment type="catalytic activity">
    <reaction evidence="3">
        <text>D-glyceraldehyde + pyruvate = 2-dehydro-3-deoxy-L-galactonate</text>
        <dbReference type="Rhea" id="RHEA:80055"/>
        <dbReference type="ChEBI" id="CHEBI:15361"/>
        <dbReference type="ChEBI" id="CHEBI:17378"/>
        <dbReference type="ChEBI" id="CHEBI:75545"/>
    </reaction>
</comment>
<dbReference type="PANTHER" id="PTHR30502:SF4">
    <property type="entry name" value="5-KETO-4-DEOXY-D-GLUCARATE ALDOLASE"/>
    <property type="match status" value="1"/>
</dbReference>
<dbReference type="PANTHER" id="PTHR30502">
    <property type="entry name" value="2-KETO-3-DEOXY-L-RHAMNONATE ALDOLASE"/>
    <property type="match status" value="1"/>
</dbReference>
<dbReference type="GO" id="GO:0046872">
    <property type="term" value="F:metal ion binding"/>
    <property type="evidence" value="ECO:0007669"/>
    <property type="project" value="UniProtKB-KW"/>
</dbReference>
<keyword evidence="6" id="KW-1185">Reference proteome</keyword>
<evidence type="ECO:0000313" key="5">
    <source>
        <dbReference type="EMBL" id="PZX11205.1"/>
    </source>
</evidence>